<dbReference type="Proteomes" id="UP000324800">
    <property type="component" value="Unassembled WGS sequence"/>
</dbReference>
<evidence type="ECO:0000313" key="1">
    <source>
        <dbReference type="EMBL" id="KAA6404117.1"/>
    </source>
</evidence>
<name>A0A5J4XA99_9EUKA</name>
<sequence>MKNQLVIKENDLIKIEVQQEIQRLDIMETKKLNLIEMKRLNLMEMKKFDVKEIKKLDELINSEVYLAIKNLDVGVNQMKMNVIILNIMKYIQVMMEIELIKNEVDLEIMKLDIMVMKKLDVMVICYEQY</sequence>
<accession>A0A5J4XA99</accession>
<proteinExistence type="predicted"/>
<protein>
    <submittedName>
        <fullName evidence="1">Uncharacterized protein</fullName>
    </submittedName>
</protein>
<evidence type="ECO:0000313" key="2">
    <source>
        <dbReference type="Proteomes" id="UP000324800"/>
    </source>
</evidence>
<organism evidence="1 2">
    <name type="scientific">Streblomastix strix</name>
    <dbReference type="NCBI Taxonomy" id="222440"/>
    <lineage>
        <taxon>Eukaryota</taxon>
        <taxon>Metamonada</taxon>
        <taxon>Preaxostyla</taxon>
        <taxon>Oxymonadida</taxon>
        <taxon>Streblomastigidae</taxon>
        <taxon>Streblomastix</taxon>
    </lineage>
</organism>
<dbReference type="AlphaFoldDB" id="A0A5J4XA99"/>
<reference evidence="1 2" key="1">
    <citation type="submission" date="2019-03" db="EMBL/GenBank/DDBJ databases">
        <title>Single cell metagenomics reveals metabolic interactions within the superorganism composed of flagellate Streblomastix strix and complex community of Bacteroidetes bacteria on its surface.</title>
        <authorList>
            <person name="Treitli S.C."/>
            <person name="Kolisko M."/>
            <person name="Husnik F."/>
            <person name="Keeling P."/>
            <person name="Hampl V."/>
        </authorList>
    </citation>
    <scope>NUCLEOTIDE SEQUENCE [LARGE SCALE GENOMIC DNA]</scope>
    <source>
        <strain evidence="1">ST1C</strain>
    </source>
</reference>
<dbReference type="EMBL" id="SNRW01000027">
    <property type="protein sequence ID" value="KAA6404117.1"/>
    <property type="molecule type" value="Genomic_DNA"/>
</dbReference>
<gene>
    <name evidence="1" type="ORF">EZS28_000345</name>
</gene>
<comment type="caution">
    <text evidence="1">The sequence shown here is derived from an EMBL/GenBank/DDBJ whole genome shotgun (WGS) entry which is preliminary data.</text>
</comment>